<reference evidence="1" key="1">
    <citation type="submission" date="2023-03" db="EMBL/GenBank/DDBJ databases">
        <title>Massive genome expansion in bonnet fungi (Mycena s.s.) driven by repeated elements and novel gene families across ecological guilds.</title>
        <authorList>
            <consortium name="Lawrence Berkeley National Laboratory"/>
            <person name="Harder C.B."/>
            <person name="Miyauchi S."/>
            <person name="Viragh M."/>
            <person name="Kuo A."/>
            <person name="Thoen E."/>
            <person name="Andreopoulos B."/>
            <person name="Lu D."/>
            <person name="Skrede I."/>
            <person name="Drula E."/>
            <person name="Henrissat B."/>
            <person name="Morin E."/>
            <person name="Kohler A."/>
            <person name="Barry K."/>
            <person name="LaButti K."/>
            <person name="Morin E."/>
            <person name="Salamov A."/>
            <person name="Lipzen A."/>
            <person name="Mereny Z."/>
            <person name="Hegedus B."/>
            <person name="Baldrian P."/>
            <person name="Stursova M."/>
            <person name="Weitz H."/>
            <person name="Taylor A."/>
            <person name="Grigoriev I.V."/>
            <person name="Nagy L.G."/>
            <person name="Martin F."/>
            <person name="Kauserud H."/>
        </authorList>
    </citation>
    <scope>NUCLEOTIDE SEQUENCE</scope>
    <source>
        <strain evidence="1">CBHHK188m</strain>
    </source>
</reference>
<dbReference type="AlphaFoldDB" id="A0AAD7P0D5"/>
<evidence type="ECO:0000313" key="1">
    <source>
        <dbReference type="EMBL" id="KAJ7782539.1"/>
    </source>
</evidence>
<gene>
    <name evidence="1" type="ORF">DFH07DRAFT_325362</name>
</gene>
<protein>
    <submittedName>
        <fullName evidence="1">Uncharacterized protein</fullName>
    </submittedName>
</protein>
<comment type="caution">
    <text evidence="1">The sequence shown here is derived from an EMBL/GenBank/DDBJ whole genome shotgun (WGS) entry which is preliminary data.</text>
</comment>
<evidence type="ECO:0000313" key="2">
    <source>
        <dbReference type="Proteomes" id="UP001215280"/>
    </source>
</evidence>
<dbReference type="Proteomes" id="UP001215280">
    <property type="component" value="Unassembled WGS sequence"/>
</dbReference>
<name>A0AAD7P0D5_9AGAR</name>
<proteinExistence type="predicted"/>
<sequence>MSLGLDFVLFPSYPPAAAAAACCLISASHAASNCLDFFLLLGVVNSLRLFKYCITWIRCICKRLYSHRLVSSRHCCMFFILFYIISAEYWDEQGGPGSDCKALQAAKAPYKAPKAPYKVHQALVALARCSNFIRHF</sequence>
<accession>A0AAD7P0D5</accession>
<keyword evidence="2" id="KW-1185">Reference proteome</keyword>
<dbReference type="EMBL" id="JARJLG010000003">
    <property type="protein sequence ID" value="KAJ7782539.1"/>
    <property type="molecule type" value="Genomic_DNA"/>
</dbReference>
<organism evidence="1 2">
    <name type="scientific">Mycena maculata</name>
    <dbReference type="NCBI Taxonomy" id="230809"/>
    <lineage>
        <taxon>Eukaryota</taxon>
        <taxon>Fungi</taxon>
        <taxon>Dikarya</taxon>
        <taxon>Basidiomycota</taxon>
        <taxon>Agaricomycotina</taxon>
        <taxon>Agaricomycetes</taxon>
        <taxon>Agaricomycetidae</taxon>
        <taxon>Agaricales</taxon>
        <taxon>Marasmiineae</taxon>
        <taxon>Mycenaceae</taxon>
        <taxon>Mycena</taxon>
    </lineage>
</organism>